<comment type="caution">
    <text evidence="1">The sequence shown here is derived from an EMBL/GenBank/DDBJ whole genome shotgun (WGS) entry which is preliminary data.</text>
</comment>
<dbReference type="AlphaFoldDB" id="A0A1G1XDD2"/>
<accession>A0A1G1XDD2</accession>
<proteinExistence type="predicted"/>
<organism evidence="1 2">
    <name type="scientific">Candidatus Andersenbacteria bacterium RIFCSPHIGHO2_12_FULL_45_11b</name>
    <dbReference type="NCBI Taxonomy" id="1797282"/>
    <lineage>
        <taxon>Bacteria</taxon>
        <taxon>Candidatus Anderseniibacteriota</taxon>
    </lineage>
</organism>
<sequence length="118" mass="13589">MHQEALTDTGRELIHLDAVLAASIAEIAAMKAYTIGRRTSLKDYADMYALLELKHIELPEIIQLALLKYKSEFNDRLFLEQLIALDDVEDEEIQFLKTPVHRAQMQEFFEGQVKAIKL</sequence>
<dbReference type="EMBL" id="MHHS01000001">
    <property type="protein sequence ID" value="OGY37939.1"/>
    <property type="molecule type" value="Genomic_DNA"/>
</dbReference>
<gene>
    <name evidence="1" type="ORF">A3E36_01575</name>
</gene>
<protein>
    <submittedName>
        <fullName evidence="1">Uncharacterized protein</fullName>
    </submittedName>
</protein>
<evidence type="ECO:0000313" key="2">
    <source>
        <dbReference type="Proteomes" id="UP000177941"/>
    </source>
</evidence>
<reference evidence="1 2" key="1">
    <citation type="journal article" date="2016" name="Nat. Commun.">
        <title>Thousands of microbial genomes shed light on interconnected biogeochemical processes in an aquifer system.</title>
        <authorList>
            <person name="Anantharaman K."/>
            <person name="Brown C.T."/>
            <person name="Hug L.A."/>
            <person name="Sharon I."/>
            <person name="Castelle C.J."/>
            <person name="Probst A.J."/>
            <person name="Thomas B.C."/>
            <person name="Singh A."/>
            <person name="Wilkins M.J."/>
            <person name="Karaoz U."/>
            <person name="Brodie E.L."/>
            <person name="Williams K.H."/>
            <person name="Hubbard S.S."/>
            <person name="Banfield J.F."/>
        </authorList>
    </citation>
    <scope>NUCLEOTIDE SEQUENCE [LARGE SCALE GENOMIC DNA]</scope>
</reference>
<dbReference type="Proteomes" id="UP000177941">
    <property type="component" value="Unassembled WGS sequence"/>
</dbReference>
<evidence type="ECO:0000313" key="1">
    <source>
        <dbReference type="EMBL" id="OGY37939.1"/>
    </source>
</evidence>
<name>A0A1G1XDD2_9BACT</name>